<comment type="cofactor">
    <cofactor evidence="1">
        <name>Mn(2+)</name>
        <dbReference type="ChEBI" id="CHEBI:29035"/>
    </cofactor>
</comment>
<feature type="non-terminal residue" evidence="7">
    <location>
        <position position="1"/>
    </location>
</feature>
<dbReference type="PRINTS" id="PR00114">
    <property type="entry name" value="STPHPHTASE"/>
</dbReference>
<dbReference type="PROSITE" id="PS00018">
    <property type="entry name" value="EF_HAND_1"/>
    <property type="match status" value="2"/>
</dbReference>
<feature type="domain" description="EF-hand" evidence="6">
    <location>
        <begin position="449"/>
        <end position="474"/>
    </location>
</feature>
<keyword evidence="8" id="KW-1185">Reference proteome</keyword>
<name>A0A9W7ADE1_9STRA</name>
<dbReference type="SMART" id="SM00156">
    <property type="entry name" value="PP2Ac"/>
    <property type="match status" value="1"/>
</dbReference>
<dbReference type="OrthoDB" id="192752at2759"/>
<dbReference type="InterPro" id="IPR029052">
    <property type="entry name" value="Metallo-depent_PP-like"/>
</dbReference>
<evidence type="ECO:0000259" key="6">
    <source>
        <dbReference type="PROSITE" id="PS50222"/>
    </source>
</evidence>
<dbReference type="InterPro" id="IPR004843">
    <property type="entry name" value="Calcineurin-like_PHP"/>
</dbReference>
<dbReference type="InterPro" id="IPR011992">
    <property type="entry name" value="EF-hand-dom_pair"/>
</dbReference>
<feature type="domain" description="EF-hand" evidence="6">
    <location>
        <begin position="400"/>
        <end position="435"/>
    </location>
</feature>
<dbReference type="Gene3D" id="3.60.21.10">
    <property type="match status" value="1"/>
</dbReference>
<evidence type="ECO:0000256" key="2">
    <source>
        <dbReference type="ARBA" id="ARBA00008294"/>
    </source>
</evidence>
<dbReference type="SMART" id="SM00054">
    <property type="entry name" value="EFh"/>
    <property type="match status" value="2"/>
</dbReference>
<dbReference type="SUPFAM" id="SSF47473">
    <property type="entry name" value="EF-hand"/>
    <property type="match status" value="1"/>
</dbReference>
<dbReference type="CDD" id="cd00051">
    <property type="entry name" value="EFh"/>
    <property type="match status" value="1"/>
</dbReference>
<reference evidence="7" key="1">
    <citation type="submission" date="2022-07" db="EMBL/GenBank/DDBJ databases">
        <title>Genome analysis of Parmales, a sister group of diatoms, reveals the evolutionary specialization of diatoms from phago-mixotrophs to photoautotrophs.</title>
        <authorList>
            <person name="Ban H."/>
            <person name="Sato S."/>
            <person name="Yoshikawa S."/>
            <person name="Kazumasa Y."/>
            <person name="Nakamura Y."/>
            <person name="Ichinomiya M."/>
            <person name="Saitoh K."/>
            <person name="Sato N."/>
            <person name="Blanc-Mathieu R."/>
            <person name="Endo H."/>
            <person name="Kuwata A."/>
            <person name="Ogata H."/>
        </authorList>
    </citation>
    <scope>NUCLEOTIDE SEQUENCE</scope>
</reference>
<proteinExistence type="inferred from homology"/>
<dbReference type="PANTHER" id="PTHR45668">
    <property type="entry name" value="SERINE/THREONINE-PROTEIN PHOSPHATASE 5-RELATED"/>
    <property type="match status" value="1"/>
</dbReference>
<dbReference type="GO" id="GO:0016787">
    <property type="term" value="F:hydrolase activity"/>
    <property type="evidence" value="ECO:0007669"/>
    <property type="project" value="InterPro"/>
</dbReference>
<evidence type="ECO:0000256" key="3">
    <source>
        <dbReference type="ARBA" id="ARBA00022723"/>
    </source>
</evidence>
<comment type="similarity">
    <text evidence="2">Belongs to the PPP phosphatase family.</text>
</comment>
<dbReference type="Pfam" id="PF13499">
    <property type="entry name" value="EF-hand_7"/>
    <property type="match status" value="1"/>
</dbReference>
<accession>A0A9W7ADE1</accession>
<dbReference type="AlphaFoldDB" id="A0A9W7ADE1"/>
<dbReference type="InterPro" id="IPR002048">
    <property type="entry name" value="EF_hand_dom"/>
</dbReference>
<evidence type="ECO:0000313" key="8">
    <source>
        <dbReference type="Proteomes" id="UP001165082"/>
    </source>
</evidence>
<evidence type="ECO:0000256" key="4">
    <source>
        <dbReference type="ARBA" id="ARBA00022837"/>
    </source>
</evidence>
<dbReference type="PROSITE" id="PS50222">
    <property type="entry name" value="EF_HAND_2"/>
    <property type="match status" value="2"/>
</dbReference>
<dbReference type="Proteomes" id="UP001165082">
    <property type="component" value="Unassembled WGS sequence"/>
</dbReference>
<evidence type="ECO:0000256" key="1">
    <source>
        <dbReference type="ARBA" id="ARBA00001936"/>
    </source>
</evidence>
<dbReference type="InterPro" id="IPR018247">
    <property type="entry name" value="EF_Hand_1_Ca_BS"/>
</dbReference>
<comment type="caution">
    <text evidence="7">The sequence shown here is derived from an EMBL/GenBank/DDBJ whole genome shotgun (WGS) entry which is preliminary data.</text>
</comment>
<protein>
    <recommendedName>
        <fullName evidence="6">EF-hand domain-containing protein</fullName>
    </recommendedName>
</protein>
<evidence type="ECO:0000256" key="5">
    <source>
        <dbReference type="ARBA" id="ARBA00023211"/>
    </source>
</evidence>
<dbReference type="InterPro" id="IPR051134">
    <property type="entry name" value="PPP_phosphatase"/>
</dbReference>
<keyword evidence="3" id="KW-0479">Metal-binding</keyword>
<organism evidence="7 8">
    <name type="scientific">Triparma retinervis</name>
    <dbReference type="NCBI Taxonomy" id="2557542"/>
    <lineage>
        <taxon>Eukaryota</taxon>
        <taxon>Sar</taxon>
        <taxon>Stramenopiles</taxon>
        <taxon>Ochrophyta</taxon>
        <taxon>Bolidophyceae</taxon>
        <taxon>Parmales</taxon>
        <taxon>Triparmaceae</taxon>
        <taxon>Triparma</taxon>
    </lineage>
</organism>
<keyword evidence="4" id="KW-0106">Calcium</keyword>
<dbReference type="EMBL" id="BRXZ01002659">
    <property type="protein sequence ID" value="GMH67342.1"/>
    <property type="molecule type" value="Genomic_DNA"/>
</dbReference>
<dbReference type="InterPro" id="IPR006186">
    <property type="entry name" value="Ser/Thr-sp_prot-phosphatase"/>
</dbReference>
<dbReference type="GO" id="GO:0005509">
    <property type="term" value="F:calcium ion binding"/>
    <property type="evidence" value="ECO:0007669"/>
    <property type="project" value="InterPro"/>
</dbReference>
<dbReference type="Pfam" id="PF00149">
    <property type="entry name" value="Metallophos"/>
    <property type="match status" value="1"/>
</dbReference>
<sequence>LASYFTSPGYNHTLHPYYFHNLLSTSTEILNKLPPLIRHGDAAKHFHIVGDLHGSLPDLLHVFQTCGFPSPTNKFIFNGDFVDRGPHGVEVLALLCAFCVKGNGETVFLHRGNHEDTSVSTAYGFKSEVQHKYSGHADRIFEAFGSFCQSLPMGGILPRTYNGGAFIVHGGVGENTDPESIQKSPPCALKTPEADILWSDPDLDVGGFRLNESRGDTGSYFGLDVVDSTLSALNVEHFVRSHEVVYNGCNCNVTVTGKKLWTVFSVTDYPNYEGCNEAGFMTFQKDGCEEDVRITRFESEEFEGVVKGFVTSDDIVSTSLIEEVFLHKSVIHDGLVAASTDGGKSVTREEWGAVMRHKTGMKGVDWEELLNIEEEEAVIIDDFLEGFEERVTDKLEKRWEVMKLLHLLFVSIDVDKSGTLDRDEFVKGVEALNNNLPNDRKISGEGLSLFDTLDLDGDGKVDLHEFAALEKFLS</sequence>
<evidence type="ECO:0000313" key="7">
    <source>
        <dbReference type="EMBL" id="GMH67342.1"/>
    </source>
</evidence>
<keyword evidence="5" id="KW-0464">Manganese</keyword>
<dbReference type="SUPFAM" id="SSF56300">
    <property type="entry name" value="Metallo-dependent phosphatases"/>
    <property type="match status" value="1"/>
</dbReference>
<gene>
    <name evidence="7" type="ORF">TrRE_jg8665</name>
</gene>
<dbReference type="PANTHER" id="PTHR45668:SF5">
    <property type="entry name" value="SERINE_THREONINE-PROTEIN PHOSPHATASE 5"/>
    <property type="match status" value="1"/>
</dbReference>
<dbReference type="Gene3D" id="1.10.238.10">
    <property type="entry name" value="EF-hand"/>
    <property type="match status" value="1"/>
</dbReference>